<dbReference type="OrthoDB" id="4145665at2759"/>
<dbReference type="HOGENOM" id="CLU_011455_2_1_1"/>
<keyword evidence="6" id="KW-0539">Nucleus</keyword>
<dbReference type="RefSeq" id="XP_013320056.1">
    <property type="nucleotide sequence ID" value="XM_013464602.1"/>
</dbReference>
<dbReference type="AlphaFoldDB" id="A0A0D2DB22"/>
<dbReference type="PANTHER" id="PTHR31845:SF21">
    <property type="entry name" value="REGULATORY PROTEIN LEU3"/>
    <property type="match status" value="1"/>
</dbReference>
<keyword evidence="3" id="KW-0805">Transcription regulation</keyword>
<evidence type="ECO:0000256" key="6">
    <source>
        <dbReference type="ARBA" id="ARBA00023242"/>
    </source>
</evidence>
<feature type="domain" description="Zn(2)-C6 fungal-type" evidence="7">
    <location>
        <begin position="18"/>
        <end position="51"/>
    </location>
</feature>
<dbReference type="Pfam" id="PF00172">
    <property type="entry name" value="Zn_clus"/>
    <property type="match status" value="1"/>
</dbReference>
<protein>
    <recommendedName>
        <fullName evidence="7">Zn(2)-C6 fungal-type domain-containing protein</fullName>
    </recommendedName>
</protein>
<dbReference type="GO" id="GO:0000976">
    <property type="term" value="F:transcription cis-regulatory region binding"/>
    <property type="evidence" value="ECO:0007669"/>
    <property type="project" value="TreeGrafter"/>
</dbReference>
<evidence type="ECO:0000313" key="9">
    <source>
        <dbReference type="Proteomes" id="UP000054342"/>
    </source>
</evidence>
<evidence type="ECO:0000256" key="3">
    <source>
        <dbReference type="ARBA" id="ARBA00023015"/>
    </source>
</evidence>
<dbReference type="PANTHER" id="PTHR31845">
    <property type="entry name" value="FINGER DOMAIN PROTEIN, PUTATIVE-RELATED"/>
    <property type="match status" value="1"/>
</dbReference>
<organism evidence="8 9">
    <name type="scientific">Exophiala xenobiotica</name>
    <dbReference type="NCBI Taxonomy" id="348802"/>
    <lineage>
        <taxon>Eukaryota</taxon>
        <taxon>Fungi</taxon>
        <taxon>Dikarya</taxon>
        <taxon>Ascomycota</taxon>
        <taxon>Pezizomycotina</taxon>
        <taxon>Eurotiomycetes</taxon>
        <taxon>Chaetothyriomycetidae</taxon>
        <taxon>Chaetothyriales</taxon>
        <taxon>Herpotrichiellaceae</taxon>
        <taxon>Exophiala</taxon>
    </lineage>
</organism>
<dbReference type="GO" id="GO:0005634">
    <property type="term" value="C:nucleus"/>
    <property type="evidence" value="ECO:0007669"/>
    <property type="project" value="UniProtKB-SubCell"/>
</dbReference>
<dbReference type="SMART" id="SM00066">
    <property type="entry name" value="GAL4"/>
    <property type="match status" value="1"/>
</dbReference>
<dbReference type="GO" id="GO:0006351">
    <property type="term" value="P:DNA-templated transcription"/>
    <property type="evidence" value="ECO:0007669"/>
    <property type="project" value="InterPro"/>
</dbReference>
<comment type="subcellular location">
    <subcellularLocation>
        <location evidence="1">Nucleus</location>
    </subcellularLocation>
</comment>
<dbReference type="InterPro" id="IPR001138">
    <property type="entry name" value="Zn2Cys6_DnaBD"/>
</dbReference>
<sequence length="611" mass="69233">MEATSIERPASQRHRSVACSECRQHKLKCDAHQDYSKPCSRCRRRSLECKILGDYKRIKKPTKAELVREIERIRKEVNPTTASDVRPLEHDSTLQGQTNHGSKSTTPYNIAAALSEIPYSPASSVSTEYQHNLQQDAILDLQGQSRTIDGVTIASEKINDCFNIFATHYSPQVPIVEQPMLLDATFEKSPLLFWTIVTLGSRKYSQDPTVFHQLSHRMATLAFQSLKSRQSPIQTVQALVLLCAWPLPVKHLLNDKIHTLAGACMQLALQIGLHVSGVGQDFARERVQAQVSEQNYRALLWRYCTIVCQSASIGDGLPPSMIVEAFNPDWVDQNTMSPDFNQLALRTKLHHIQSSAISKVVPYIMAPADDASLEGIIEIFDSQARMLQSQLQDDIDMLTMYCVRLHICVSRFMVRQPVSMTGLIELYGIAINLIEKYSSMDAASDLALYSTFYLSRALGLAAFVVLKLHHSPQHLVIDRERGERCYFSVIRLCRRRSLDTPDLDSRLATILTELWSSSMVFRGPDGIFDALNVRIRSRLTMSVFFDCLWWWRQEFRGQPDPFVSQPSAVRQTAADSLTQLVDPFMVFSDGLDYDENYFGMYGTYHATLPYS</sequence>
<evidence type="ECO:0000256" key="4">
    <source>
        <dbReference type="ARBA" id="ARBA00023125"/>
    </source>
</evidence>
<dbReference type="CDD" id="cd00067">
    <property type="entry name" value="GAL4"/>
    <property type="match status" value="1"/>
</dbReference>
<evidence type="ECO:0000259" key="7">
    <source>
        <dbReference type="PROSITE" id="PS50048"/>
    </source>
</evidence>
<dbReference type="Proteomes" id="UP000054342">
    <property type="component" value="Unassembled WGS sequence"/>
</dbReference>
<dbReference type="InterPro" id="IPR036864">
    <property type="entry name" value="Zn2-C6_fun-type_DNA-bd_sf"/>
</dbReference>
<dbReference type="InterPro" id="IPR007219">
    <property type="entry name" value="XnlR_reg_dom"/>
</dbReference>
<accession>A0A0D2DB22</accession>
<evidence type="ECO:0000256" key="2">
    <source>
        <dbReference type="ARBA" id="ARBA00022723"/>
    </source>
</evidence>
<name>A0A0D2DB22_9EURO</name>
<dbReference type="InterPro" id="IPR051089">
    <property type="entry name" value="prtT"/>
</dbReference>
<reference evidence="8 9" key="1">
    <citation type="submission" date="2015-01" db="EMBL/GenBank/DDBJ databases">
        <title>The Genome Sequence of Exophiala xenobiotica CBS118157.</title>
        <authorList>
            <consortium name="The Broad Institute Genomics Platform"/>
            <person name="Cuomo C."/>
            <person name="de Hoog S."/>
            <person name="Gorbushina A."/>
            <person name="Stielow B."/>
            <person name="Teixiera M."/>
            <person name="Abouelleil A."/>
            <person name="Chapman S.B."/>
            <person name="Priest M."/>
            <person name="Young S.K."/>
            <person name="Wortman J."/>
            <person name="Nusbaum C."/>
            <person name="Birren B."/>
        </authorList>
    </citation>
    <scope>NUCLEOTIDE SEQUENCE [LARGE SCALE GENOMIC DNA]</scope>
    <source>
        <strain evidence="8 9">CBS 118157</strain>
    </source>
</reference>
<keyword evidence="5" id="KW-0804">Transcription</keyword>
<dbReference type="GeneID" id="25325827"/>
<keyword evidence="2" id="KW-0479">Metal-binding</keyword>
<dbReference type="GO" id="GO:0000981">
    <property type="term" value="F:DNA-binding transcription factor activity, RNA polymerase II-specific"/>
    <property type="evidence" value="ECO:0007669"/>
    <property type="project" value="InterPro"/>
</dbReference>
<evidence type="ECO:0000256" key="5">
    <source>
        <dbReference type="ARBA" id="ARBA00023163"/>
    </source>
</evidence>
<gene>
    <name evidence="8" type="ORF">PV05_03919</name>
</gene>
<evidence type="ECO:0000313" key="8">
    <source>
        <dbReference type="EMBL" id="KIW59472.1"/>
    </source>
</evidence>
<dbReference type="Gene3D" id="4.10.240.10">
    <property type="entry name" value="Zn(2)-C6 fungal-type DNA-binding domain"/>
    <property type="match status" value="1"/>
</dbReference>
<dbReference type="EMBL" id="KN847318">
    <property type="protein sequence ID" value="KIW59472.1"/>
    <property type="molecule type" value="Genomic_DNA"/>
</dbReference>
<keyword evidence="9" id="KW-1185">Reference proteome</keyword>
<keyword evidence="4" id="KW-0238">DNA-binding</keyword>
<dbReference type="Pfam" id="PF04082">
    <property type="entry name" value="Fungal_trans"/>
    <property type="match status" value="1"/>
</dbReference>
<dbReference type="PROSITE" id="PS50048">
    <property type="entry name" value="ZN2_CY6_FUNGAL_2"/>
    <property type="match status" value="1"/>
</dbReference>
<proteinExistence type="predicted"/>
<dbReference type="SUPFAM" id="SSF57701">
    <property type="entry name" value="Zn2/Cys6 DNA-binding domain"/>
    <property type="match status" value="1"/>
</dbReference>
<dbReference type="PROSITE" id="PS00463">
    <property type="entry name" value="ZN2_CY6_FUNGAL_1"/>
    <property type="match status" value="1"/>
</dbReference>
<dbReference type="GO" id="GO:0008270">
    <property type="term" value="F:zinc ion binding"/>
    <property type="evidence" value="ECO:0007669"/>
    <property type="project" value="InterPro"/>
</dbReference>
<dbReference type="CDD" id="cd12148">
    <property type="entry name" value="fungal_TF_MHR"/>
    <property type="match status" value="1"/>
</dbReference>
<evidence type="ECO:0000256" key="1">
    <source>
        <dbReference type="ARBA" id="ARBA00004123"/>
    </source>
</evidence>